<dbReference type="HOGENOM" id="CLU_006586_13_2_1"/>
<reference evidence="10" key="2">
    <citation type="submission" date="2010-05" db="EMBL/GenBank/DDBJ databases">
        <authorList>
            <person name="Almeida L.G."/>
            <person name="Nicolas M.F."/>
            <person name="Souza R.C."/>
            <person name="Vasconcelos A.T.R."/>
        </authorList>
    </citation>
    <scope>NUCLEOTIDE SEQUENCE</scope>
</reference>
<dbReference type="Pfam" id="PF00135">
    <property type="entry name" value="COesterase"/>
    <property type="match status" value="1"/>
</dbReference>
<evidence type="ECO:0000256" key="8">
    <source>
        <dbReference type="SAM" id="Phobius"/>
    </source>
</evidence>
<keyword evidence="3" id="KW-0719">Serine esterase</keyword>
<evidence type="ECO:0000256" key="5">
    <source>
        <dbReference type="ARBA" id="ARBA00023157"/>
    </source>
</evidence>
<dbReference type="PROSITE" id="PS01173">
    <property type="entry name" value="LIPASE_GDXG_HIS"/>
    <property type="match status" value="1"/>
</dbReference>
<dbReference type="Gene3D" id="3.40.50.1820">
    <property type="entry name" value="alpha/beta hydrolase"/>
    <property type="match status" value="1"/>
</dbReference>
<dbReference type="GO" id="GO:0052689">
    <property type="term" value="F:carboxylic ester hydrolase activity"/>
    <property type="evidence" value="ECO:0007669"/>
    <property type="project" value="UniProtKB-KW"/>
</dbReference>
<evidence type="ECO:0000256" key="3">
    <source>
        <dbReference type="ARBA" id="ARBA00022487"/>
    </source>
</evidence>
<proteinExistence type="inferred from homology"/>
<evidence type="ECO:0000259" key="9">
    <source>
        <dbReference type="Pfam" id="PF00135"/>
    </source>
</evidence>
<comment type="similarity">
    <text evidence="2">Belongs to the 'GDXG' lipolytic enzyme family.</text>
</comment>
<dbReference type="ESTHER" id="anoda-w5jun9">
    <property type="family name" value="Carb_B_Arthropoda"/>
</dbReference>
<keyword evidence="6" id="KW-0325">Glycoprotein</keyword>
<organism evidence="10">
    <name type="scientific">Anopheles darlingi</name>
    <name type="common">Mosquito</name>
    <dbReference type="NCBI Taxonomy" id="43151"/>
    <lineage>
        <taxon>Eukaryota</taxon>
        <taxon>Metazoa</taxon>
        <taxon>Ecdysozoa</taxon>
        <taxon>Arthropoda</taxon>
        <taxon>Hexapoda</taxon>
        <taxon>Insecta</taxon>
        <taxon>Pterygota</taxon>
        <taxon>Neoptera</taxon>
        <taxon>Endopterygota</taxon>
        <taxon>Diptera</taxon>
        <taxon>Nematocera</taxon>
        <taxon>Culicoidea</taxon>
        <taxon>Culicidae</taxon>
        <taxon>Anophelinae</taxon>
        <taxon>Anopheles</taxon>
    </lineage>
</organism>
<feature type="transmembrane region" description="Helical" evidence="8">
    <location>
        <begin position="7"/>
        <end position="26"/>
    </location>
</feature>
<evidence type="ECO:0000256" key="6">
    <source>
        <dbReference type="ARBA" id="ARBA00023180"/>
    </source>
</evidence>
<dbReference type="PANTHER" id="PTHR43142">
    <property type="entry name" value="CARBOXYLIC ESTER HYDROLASE"/>
    <property type="match status" value="1"/>
</dbReference>
<evidence type="ECO:0000256" key="1">
    <source>
        <dbReference type="ARBA" id="ARBA00005964"/>
    </source>
</evidence>
<evidence type="ECO:0000256" key="7">
    <source>
        <dbReference type="RuleBase" id="RU361235"/>
    </source>
</evidence>
<dbReference type="Proteomes" id="UP000000673">
    <property type="component" value="Unassembled WGS sequence"/>
</dbReference>
<gene>
    <name evidence="10" type="ORF">AND_001540</name>
</gene>
<evidence type="ECO:0000313" key="11">
    <source>
        <dbReference type="EnsemblMetazoa" id="ADAC001540-PA"/>
    </source>
</evidence>
<evidence type="ECO:0000256" key="2">
    <source>
        <dbReference type="ARBA" id="ARBA00010515"/>
    </source>
</evidence>
<dbReference type="InterPro" id="IPR002168">
    <property type="entry name" value="Lipase_GDXG_HIS_AS"/>
</dbReference>
<dbReference type="VEuPathDB" id="VectorBase:ADAR2_011381"/>
<comment type="similarity">
    <text evidence="1 7">Belongs to the type-B carboxylesterase/lipase family.</text>
</comment>
<reference evidence="10" key="3">
    <citation type="journal article" date="2013" name="Nucleic Acids Res.">
        <title>The genome of Anopheles darlingi, the main neotropical malaria vector.</title>
        <authorList>
            <person name="Marinotti O."/>
            <person name="Cerqueira G.C."/>
            <person name="de Almeida L.G."/>
            <person name="Ferro M.I."/>
            <person name="Loreto E.L."/>
            <person name="Zaha A."/>
            <person name="Teixeira S.M."/>
            <person name="Wespiser A.R."/>
            <person name="Almeida E Silva A."/>
            <person name="Schlindwein A.D."/>
            <person name="Pacheco A.C."/>
            <person name="Silva A.L."/>
            <person name="Graveley B.R."/>
            <person name="Walenz B.P."/>
            <person name="Lima Bde A."/>
            <person name="Ribeiro C.A."/>
            <person name="Nunes-Silva C.G."/>
            <person name="de Carvalho C.R."/>
            <person name="Soares C.M."/>
            <person name="de Menezes C.B."/>
            <person name="Matiolli C."/>
            <person name="Caffrey D."/>
            <person name="Araujo D.A."/>
            <person name="de Oliveira D.M."/>
            <person name="Golenbock D."/>
            <person name="Grisard E.C."/>
            <person name="Fantinatti-Garboggini F."/>
            <person name="de Carvalho F.M."/>
            <person name="Barcellos F.G."/>
            <person name="Prosdocimi F."/>
            <person name="May G."/>
            <person name="Azevedo Junior G.M."/>
            <person name="Guimaraes G.M."/>
            <person name="Goldman G.H."/>
            <person name="Padilha I.Q."/>
            <person name="Batista Jda S."/>
            <person name="Ferro J.A."/>
            <person name="Ribeiro J.M."/>
            <person name="Fietto J.L."/>
            <person name="Dabbas K.M."/>
            <person name="Cerdeira L."/>
            <person name="Agnez-Lima L.F."/>
            <person name="Brocchi M."/>
            <person name="de Carvalho M.O."/>
            <person name="Teixeira Mde M."/>
            <person name="Diniz Maia Mde M."/>
            <person name="Goldman M.H."/>
            <person name="Cruz Schneider M.P."/>
            <person name="Felipe M.S."/>
            <person name="Hungria M."/>
            <person name="Nicolas M.F."/>
            <person name="Pereira M."/>
            <person name="Montes M.A."/>
            <person name="Cantao M.E."/>
            <person name="Vincentz M."/>
            <person name="Rafael M.S."/>
            <person name="Silverman N."/>
            <person name="Stoco P.H."/>
            <person name="Souza R.C."/>
            <person name="Vicentini R."/>
            <person name="Gazzinelli R.T."/>
            <person name="Neves Rde O."/>
            <person name="Silva R."/>
            <person name="Astolfi-Filho S."/>
            <person name="Maciel T.E."/>
            <person name="Urmenyi T.P."/>
            <person name="Tadei W.P."/>
            <person name="Camargo E.P."/>
            <person name="de Vasconcelos A.T."/>
        </authorList>
    </citation>
    <scope>NUCLEOTIDE SEQUENCE</scope>
</reference>
<dbReference type="SUPFAM" id="SSF53474">
    <property type="entry name" value="alpha/beta-Hydrolases"/>
    <property type="match status" value="1"/>
</dbReference>
<dbReference type="VEuPathDB" id="VectorBase:ADAC001540"/>
<evidence type="ECO:0000313" key="12">
    <source>
        <dbReference type="Proteomes" id="UP000000673"/>
    </source>
</evidence>
<evidence type="ECO:0000256" key="4">
    <source>
        <dbReference type="ARBA" id="ARBA00022801"/>
    </source>
</evidence>
<dbReference type="PROSITE" id="PS00122">
    <property type="entry name" value="CARBOXYLESTERASE_B_1"/>
    <property type="match status" value="1"/>
</dbReference>
<sequence>MGKWINVCQYLVALSRLVVATIIFLVQHRLLRFWPPRERPLVTVRQGKVRGISSTLPNGKPYHYFKGIPYAKAPVGELRFRAPVPLDRFRFPIVDCCVERADYVQLDFFSGFVFGSESALYLNVYTPVQQLPVRPNGSGLPVMVFLHGGGFACGTGSSFFYAPDSFLQKDVIVVTVYYRLGPLGFLYLPEAGIEGNAGLKDQLMALRWVNENIAQFGGDPQCVTLFGESAGSFSSYLHMLSPNSRKYFHRVICQSGVVCSSSFMQTDGVKMAFNLARYFGYKGSSQKGALDTLLKVPAVQLAKHQRKALDTAAKHSDLVFVFLPVVEQTLTNDSIITQQPEQILKTYDTLQIPLLEGCNDGEGILGLFIIRNQLDGIAQLPNRLASKMFRALPKDEISRISERIKRFYFGDQPADRWDREQLKHLLSDMIFMTDSWLNAEWVARYQPHLRHYHYRFTYDGRFSILKRFYRNASTPGACHGDELMYMFCPRALPKLPPSSEEHRVRENIIALWTSFAKHGDPSVESRDIVDVRWEPVPKIDREATEFRLNCLEINVHPTMVSDPCVERMNFWRSLCETSSK</sequence>
<dbReference type="AlphaFoldDB" id="W5JUN9"/>
<protein>
    <recommendedName>
        <fullName evidence="7">Carboxylic ester hydrolase</fullName>
        <ecNumber evidence="7">3.1.1.-</ecNumber>
    </recommendedName>
</protein>
<feature type="domain" description="Carboxylesterase type B" evidence="9">
    <location>
        <begin position="39"/>
        <end position="571"/>
    </location>
</feature>
<reference evidence="11" key="4">
    <citation type="submission" date="2015-06" db="UniProtKB">
        <authorList>
            <consortium name="EnsemblMetazoa"/>
        </authorList>
    </citation>
    <scope>IDENTIFICATION</scope>
</reference>
<dbReference type="eggNOG" id="KOG1516">
    <property type="taxonomic scope" value="Eukaryota"/>
</dbReference>
<dbReference type="PANTHER" id="PTHR43142:SF1">
    <property type="entry name" value="CARBOXYLIC ESTER HYDROLASE"/>
    <property type="match status" value="1"/>
</dbReference>
<evidence type="ECO:0000313" key="10">
    <source>
        <dbReference type="EMBL" id="ETN66670.1"/>
    </source>
</evidence>
<name>W5JUN9_ANODA</name>
<keyword evidence="8" id="KW-0812">Transmembrane</keyword>
<dbReference type="EnsemblMetazoa" id="ADAC001540-RA">
    <property type="protein sequence ID" value="ADAC001540-PA"/>
    <property type="gene ID" value="ADAC001540"/>
</dbReference>
<reference evidence="10 12" key="1">
    <citation type="journal article" date="2010" name="BMC Genomics">
        <title>Combination of measures distinguishes pre-miRNAs from other stem-loops in the genome of the newly sequenced Anopheles darlingi.</title>
        <authorList>
            <person name="Mendes N.D."/>
            <person name="Freitas A.T."/>
            <person name="Vasconcelos A.T."/>
            <person name="Sagot M.F."/>
        </authorList>
    </citation>
    <scope>NUCLEOTIDE SEQUENCE</scope>
</reference>
<dbReference type="InterPro" id="IPR002018">
    <property type="entry name" value="CarbesteraseB"/>
</dbReference>
<dbReference type="InterPro" id="IPR029058">
    <property type="entry name" value="AB_hydrolase_fold"/>
</dbReference>
<dbReference type="OMA" id="MPLITGC"/>
<keyword evidence="8" id="KW-1133">Transmembrane helix</keyword>
<keyword evidence="5" id="KW-1015">Disulfide bond</keyword>
<dbReference type="InterPro" id="IPR019826">
    <property type="entry name" value="Carboxylesterase_B_AS"/>
</dbReference>
<keyword evidence="12" id="KW-1185">Reference proteome</keyword>
<dbReference type="EC" id="3.1.1.-" evidence="7"/>
<accession>W5JUN9</accession>
<dbReference type="EMBL" id="ADMH02000407">
    <property type="protein sequence ID" value="ETN66670.1"/>
    <property type="molecule type" value="Genomic_DNA"/>
</dbReference>
<dbReference type="STRING" id="43151.W5JUN9"/>
<keyword evidence="8" id="KW-0472">Membrane</keyword>
<keyword evidence="4 7" id="KW-0378">Hydrolase</keyword>